<evidence type="ECO:0000313" key="1">
    <source>
        <dbReference type="EMBL" id="SHF03923.1"/>
    </source>
</evidence>
<sequence>MFENKEVVEWLKAGVESGDGRFEGVLYRFADYPAVLEQKEVVKWVVSKLKSSFSLPPDRFDEVIKIVGVAEKVNDGFRKVIINHSSRICCAKQRGR</sequence>
<dbReference type="EMBL" id="FQUL01000065">
    <property type="protein sequence ID" value="SHF03923.1"/>
    <property type="molecule type" value="Genomic_DNA"/>
</dbReference>
<dbReference type="RefSeq" id="WP_072792702.1">
    <property type="nucleotide sequence ID" value="NZ_FQUL01000065.1"/>
</dbReference>
<accession>A0A1M4YEA2</accession>
<protein>
    <submittedName>
        <fullName evidence="1">Uncharacterized protein</fullName>
    </submittedName>
</protein>
<dbReference type="Proteomes" id="UP000184295">
    <property type="component" value="Unassembled WGS sequence"/>
</dbReference>
<evidence type="ECO:0000313" key="2">
    <source>
        <dbReference type="Proteomes" id="UP000184295"/>
    </source>
</evidence>
<dbReference type="AlphaFoldDB" id="A0A1M4YEA2"/>
<gene>
    <name evidence="1" type="ORF">SAMN02745225_02314</name>
</gene>
<keyword evidence="2" id="KW-1185">Reference proteome</keyword>
<proteinExistence type="predicted"/>
<reference evidence="2" key="1">
    <citation type="submission" date="2016-11" db="EMBL/GenBank/DDBJ databases">
        <authorList>
            <person name="Varghese N."/>
            <person name="Submissions S."/>
        </authorList>
    </citation>
    <scope>NUCLEOTIDE SEQUENCE [LARGE SCALE GENOMIC DNA]</scope>
    <source>
        <strain evidence="2">DSM 19514</strain>
    </source>
</reference>
<organism evidence="1 2">
    <name type="scientific">Ferrithrix thermotolerans DSM 19514</name>
    <dbReference type="NCBI Taxonomy" id="1121881"/>
    <lineage>
        <taxon>Bacteria</taxon>
        <taxon>Bacillati</taxon>
        <taxon>Actinomycetota</taxon>
        <taxon>Acidimicrobiia</taxon>
        <taxon>Acidimicrobiales</taxon>
        <taxon>Acidimicrobiaceae</taxon>
        <taxon>Ferrithrix</taxon>
    </lineage>
</organism>
<dbReference type="STRING" id="1121881.SAMN02745225_02314"/>
<name>A0A1M4YEA2_9ACTN</name>